<sequence>MRLLLTRLFEGDAIRNDSRTMMHASVNGCDRGDNGVVSSDRTVVVFRENTIIEEDGSVLSFNGNHENTSSQSVVASNISSISIEQTSALEVNSERISSISDVQDVKRVVSRGMLAISPETYPFGDLHPFVVTGRRPEMEDDVAISCKLLRERMHLALAAGGKVIQWNGSRVSGVLAMSRSIGDGYLKPWIIPDSEVTFVPPAKEDECLILASDGLWDVISNKKACEVARKWILLWHKKAR</sequence>
<name>A0A6A2XHT4_HIBSY</name>
<evidence type="ECO:0000313" key="3">
    <source>
        <dbReference type="Proteomes" id="UP000436088"/>
    </source>
</evidence>
<dbReference type="SMART" id="SM00332">
    <property type="entry name" value="PP2Cc"/>
    <property type="match status" value="1"/>
</dbReference>
<dbReference type="Proteomes" id="UP000436088">
    <property type="component" value="Unassembled WGS sequence"/>
</dbReference>
<dbReference type="Gene3D" id="3.60.40.10">
    <property type="entry name" value="PPM-type phosphatase domain"/>
    <property type="match status" value="1"/>
</dbReference>
<dbReference type="GO" id="GO:0004722">
    <property type="term" value="F:protein serine/threonine phosphatase activity"/>
    <property type="evidence" value="ECO:0007669"/>
    <property type="project" value="InterPro"/>
</dbReference>
<dbReference type="PANTHER" id="PTHR47992">
    <property type="entry name" value="PROTEIN PHOSPHATASE"/>
    <property type="match status" value="1"/>
</dbReference>
<dbReference type="AlphaFoldDB" id="A0A6A2XHT4"/>
<dbReference type="CDD" id="cd00143">
    <property type="entry name" value="PP2Cc"/>
    <property type="match status" value="1"/>
</dbReference>
<protein>
    <submittedName>
        <fullName evidence="2">Mitogen-activated protein kinase kinase 2-like isoform X1</fullName>
    </submittedName>
</protein>
<comment type="caution">
    <text evidence="2">The sequence shown here is derived from an EMBL/GenBank/DDBJ whole genome shotgun (WGS) entry which is preliminary data.</text>
</comment>
<reference evidence="2" key="1">
    <citation type="submission" date="2019-09" db="EMBL/GenBank/DDBJ databases">
        <title>Draft genome information of white flower Hibiscus syriacus.</title>
        <authorList>
            <person name="Kim Y.-M."/>
        </authorList>
    </citation>
    <scope>NUCLEOTIDE SEQUENCE [LARGE SCALE GENOMIC DNA]</scope>
    <source>
        <strain evidence="2">YM2019G1</strain>
    </source>
</reference>
<evidence type="ECO:0000313" key="2">
    <source>
        <dbReference type="EMBL" id="KAE8675042.1"/>
    </source>
</evidence>
<dbReference type="PROSITE" id="PS51746">
    <property type="entry name" value="PPM_2"/>
    <property type="match status" value="1"/>
</dbReference>
<gene>
    <name evidence="2" type="ORF">F3Y22_tig00111701pilonHSYRG00038</name>
</gene>
<feature type="domain" description="PPM-type phosphatase" evidence="1">
    <location>
        <begin position="1"/>
        <end position="240"/>
    </location>
</feature>
<dbReference type="GO" id="GO:0016301">
    <property type="term" value="F:kinase activity"/>
    <property type="evidence" value="ECO:0007669"/>
    <property type="project" value="UniProtKB-KW"/>
</dbReference>
<dbReference type="InterPro" id="IPR001932">
    <property type="entry name" value="PPM-type_phosphatase-like_dom"/>
</dbReference>
<evidence type="ECO:0000259" key="1">
    <source>
        <dbReference type="PROSITE" id="PS51746"/>
    </source>
</evidence>
<proteinExistence type="predicted"/>
<dbReference type="Pfam" id="PF00481">
    <property type="entry name" value="PP2C"/>
    <property type="match status" value="1"/>
</dbReference>
<keyword evidence="3" id="KW-1185">Reference proteome</keyword>
<dbReference type="InterPro" id="IPR036457">
    <property type="entry name" value="PPM-type-like_dom_sf"/>
</dbReference>
<dbReference type="InterPro" id="IPR015655">
    <property type="entry name" value="PP2C"/>
</dbReference>
<accession>A0A6A2XHT4</accession>
<dbReference type="SUPFAM" id="SSF81606">
    <property type="entry name" value="PP2C-like"/>
    <property type="match status" value="1"/>
</dbReference>
<dbReference type="EMBL" id="VEPZ02001406">
    <property type="protein sequence ID" value="KAE8675042.1"/>
    <property type="molecule type" value="Genomic_DNA"/>
</dbReference>
<organism evidence="2 3">
    <name type="scientific">Hibiscus syriacus</name>
    <name type="common">Rose of Sharon</name>
    <dbReference type="NCBI Taxonomy" id="106335"/>
    <lineage>
        <taxon>Eukaryota</taxon>
        <taxon>Viridiplantae</taxon>
        <taxon>Streptophyta</taxon>
        <taxon>Embryophyta</taxon>
        <taxon>Tracheophyta</taxon>
        <taxon>Spermatophyta</taxon>
        <taxon>Magnoliopsida</taxon>
        <taxon>eudicotyledons</taxon>
        <taxon>Gunneridae</taxon>
        <taxon>Pentapetalae</taxon>
        <taxon>rosids</taxon>
        <taxon>malvids</taxon>
        <taxon>Malvales</taxon>
        <taxon>Malvaceae</taxon>
        <taxon>Malvoideae</taxon>
        <taxon>Hibiscus</taxon>
    </lineage>
</organism>